<keyword evidence="2" id="KW-1185">Reference proteome</keyword>
<protein>
    <recommendedName>
        <fullName evidence="3">WD40 repeat domain-containing protein</fullName>
    </recommendedName>
</protein>
<accession>A0ABU1YCV3</accession>
<reference evidence="1 2" key="1">
    <citation type="submission" date="2023-07" db="EMBL/GenBank/DDBJ databases">
        <title>Sorghum-associated microbial communities from plants grown in Nebraska, USA.</title>
        <authorList>
            <person name="Schachtman D."/>
        </authorList>
    </citation>
    <scope>NUCLEOTIDE SEQUENCE [LARGE SCALE GENOMIC DNA]</scope>
    <source>
        <strain evidence="1 2">4129</strain>
    </source>
</reference>
<dbReference type="Proteomes" id="UP001269081">
    <property type="component" value="Unassembled WGS sequence"/>
</dbReference>
<dbReference type="SUPFAM" id="SSF50978">
    <property type="entry name" value="WD40 repeat-like"/>
    <property type="match status" value="1"/>
</dbReference>
<sequence>MIQLSKVTSYTEIPVMVSQPEEIIGHEVEKNFSSCLFFEEILISRHPKKIKIWDLKKLPEIQMISSIEIDWAGESIKKYGNLLYVGQNDHIKVFDLADITNPILVRTIKLPKYVNFHVADELLFVMIEKAIYTIDEKDVLVKIIDLSSYNPMMFGYPMDMKKVANNLFMAFRHCGLYAYTQSEETGTYEFKCNDKPVHGYTPTYIQWQTEGEQMLLLGNDNVVQYNVSNTSKLKRYKAAKIKTVDICEGLVERDNELLVLGKTASKSKFVVAVLSSDENGIKVLQTPKLEYKPRVKFGESPSGIAVKDDYLLIVGRETGFFLFEAGA</sequence>
<name>A0ABU1YCV3_9FLAO</name>
<organism evidence="1 2">
    <name type="scientific">Flavobacterium piscis</name>
    <dbReference type="NCBI Taxonomy" id="1114874"/>
    <lineage>
        <taxon>Bacteria</taxon>
        <taxon>Pseudomonadati</taxon>
        <taxon>Bacteroidota</taxon>
        <taxon>Flavobacteriia</taxon>
        <taxon>Flavobacteriales</taxon>
        <taxon>Flavobacteriaceae</taxon>
        <taxon>Flavobacterium</taxon>
    </lineage>
</organism>
<dbReference type="EMBL" id="JAVDWQ010000018">
    <property type="protein sequence ID" value="MDR7212064.1"/>
    <property type="molecule type" value="Genomic_DNA"/>
</dbReference>
<comment type="caution">
    <text evidence="1">The sequence shown here is derived from an EMBL/GenBank/DDBJ whole genome shotgun (WGS) entry which is preliminary data.</text>
</comment>
<proteinExistence type="predicted"/>
<gene>
    <name evidence="1" type="ORF">J2W48_004021</name>
</gene>
<dbReference type="InterPro" id="IPR036322">
    <property type="entry name" value="WD40_repeat_dom_sf"/>
</dbReference>
<evidence type="ECO:0000313" key="2">
    <source>
        <dbReference type="Proteomes" id="UP001269081"/>
    </source>
</evidence>
<dbReference type="RefSeq" id="WP_310283492.1">
    <property type="nucleotide sequence ID" value="NZ_JAVDWQ010000018.1"/>
</dbReference>
<evidence type="ECO:0000313" key="1">
    <source>
        <dbReference type="EMBL" id="MDR7212064.1"/>
    </source>
</evidence>
<evidence type="ECO:0008006" key="3">
    <source>
        <dbReference type="Google" id="ProtNLM"/>
    </source>
</evidence>